<name>A0A1C3EE53_9GAMM</name>
<feature type="binding site" evidence="9">
    <location>
        <position position="121"/>
    </location>
    <ligand>
        <name>S-adenosyl-L-methionine</name>
        <dbReference type="ChEBI" id="CHEBI:59789"/>
    </ligand>
</feature>
<proteinExistence type="inferred from homology"/>
<accession>A0A1C3EE53</accession>
<dbReference type="CDD" id="cd02440">
    <property type="entry name" value="AdoMet_MTases"/>
    <property type="match status" value="1"/>
</dbReference>
<dbReference type="InterPro" id="IPR022474">
    <property type="entry name" value="Thiopur_S-MeTfrase_Se/Te_detox"/>
</dbReference>
<dbReference type="GO" id="GO:0008119">
    <property type="term" value="F:thiopurine S-methyltransferase activity"/>
    <property type="evidence" value="ECO:0007669"/>
    <property type="project" value="UniProtKB-UniRule"/>
</dbReference>
<dbReference type="OrthoDB" id="9778208at2"/>
<dbReference type="GO" id="GO:0005737">
    <property type="term" value="C:cytoplasm"/>
    <property type="evidence" value="ECO:0007669"/>
    <property type="project" value="UniProtKB-SubCell"/>
</dbReference>
<keyword evidence="6 9" id="KW-0489">Methyltransferase</keyword>
<evidence type="ECO:0000256" key="4">
    <source>
        <dbReference type="ARBA" id="ARBA00011905"/>
    </source>
</evidence>
<protein>
    <recommendedName>
        <fullName evidence="4 9">Thiopurine S-methyltransferase</fullName>
        <ecNumber evidence="4 9">2.1.1.67</ecNumber>
    </recommendedName>
    <alternativeName>
        <fullName evidence="9">Thiopurine methyltransferase</fullName>
    </alternativeName>
</protein>
<dbReference type="PANTHER" id="PTHR10259">
    <property type="entry name" value="THIOPURINE S-METHYLTRANSFERASE"/>
    <property type="match status" value="1"/>
</dbReference>
<dbReference type="GO" id="GO:0010038">
    <property type="term" value="P:response to metal ion"/>
    <property type="evidence" value="ECO:0007669"/>
    <property type="project" value="InterPro"/>
</dbReference>
<evidence type="ECO:0000256" key="7">
    <source>
        <dbReference type="ARBA" id="ARBA00022679"/>
    </source>
</evidence>
<dbReference type="RefSeq" id="WP_068904439.1">
    <property type="nucleotide sequence ID" value="NZ_JBHUIF010000029.1"/>
</dbReference>
<dbReference type="InterPro" id="IPR025835">
    <property type="entry name" value="Thiopurine_S-MeTrfase"/>
</dbReference>
<evidence type="ECO:0000256" key="1">
    <source>
        <dbReference type="ARBA" id="ARBA00000903"/>
    </source>
</evidence>
<evidence type="ECO:0000256" key="5">
    <source>
        <dbReference type="ARBA" id="ARBA00022490"/>
    </source>
</evidence>
<evidence type="ECO:0000256" key="8">
    <source>
        <dbReference type="ARBA" id="ARBA00022691"/>
    </source>
</evidence>
<comment type="subcellular location">
    <subcellularLocation>
        <location evidence="2 9">Cytoplasm</location>
    </subcellularLocation>
</comment>
<evidence type="ECO:0000256" key="6">
    <source>
        <dbReference type="ARBA" id="ARBA00022603"/>
    </source>
</evidence>
<dbReference type="EC" id="2.1.1.67" evidence="4 9"/>
<keyword evidence="8 9" id="KW-0949">S-adenosyl-L-methionine</keyword>
<reference evidence="10 11" key="1">
    <citation type="submission" date="2016-05" db="EMBL/GenBank/DDBJ databases">
        <title>Genomic Taxonomy of the Vibrionaceae.</title>
        <authorList>
            <person name="Gomez-Gil B."/>
            <person name="Enciso-Ibarra J."/>
        </authorList>
    </citation>
    <scope>NUCLEOTIDE SEQUENCE [LARGE SCALE GENOMIC DNA]</scope>
    <source>
        <strain evidence="10 11">CAIM 1920</strain>
    </source>
</reference>
<evidence type="ECO:0000256" key="2">
    <source>
        <dbReference type="ARBA" id="ARBA00004496"/>
    </source>
</evidence>
<dbReference type="SUPFAM" id="SSF53335">
    <property type="entry name" value="S-adenosyl-L-methionine-dependent methyltransferases"/>
    <property type="match status" value="1"/>
</dbReference>
<comment type="similarity">
    <text evidence="3 9">Belongs to the class I-like SAM-binding methyltransferase superfamily. TPMT family.</text>
</comment>
<evidence type="ECO:0000313" key="10">
    <source>
        <dbReference type="EMBL" id="ODA31474.1"/>
    </source>
</evidence>
<feature type="binding site" evidence="9">
    <location>
        <position position="66"/>
    </location>
    <ligand>
        <name>S-adenosyl-L-methionine</name>
        <dbReference type="ChEBI" id="CHEBI:59789"/>
    </ligand>
</feature>
<dbReference type="EMBL" id="LYBM01000035">
    <property type="protein sequence ID" value="ODA31474.1"/>
    <property type="molecule type" value="Genomic_DNA"/>
</dbReference>
<feature type="binding site" evidence="9">
    <location>
        <position position="10"/>
    </location>
    <ligand>
        <name>S-adenosyl-L-methionine</name>
        <dbReference type="ChEBI" id="CHEBI:59789"/>
    </ligand>
</feature>
<dbReference type="NCBIfam" id="NF009732">
    <property type="entry name" value="PRK13255.1"/>
    <property type="match status" value="1"/>
</dbReference>
<evidence type="ECO:0000313" key="11">
    <source>
        <dbReference type="Proteomes" id="UP000094936"/>
    </source>
</evidence>
<dbReference type="NCBIfam" id="TIGR03840">
    <property type="entry name" value="TMPT_Se_Te"/>
    <property type="match status" value="1"/>
</dbReference>
<organism evidence="10 11">
    <name type="scientific">Veronia pacifica</name>
    <dbReference type="NCBI Taxonomy" id="1080227"/>
    <lineage>
        <taxon>Bacteria</taxon>
        <taxon>Pseudomonadati</taxon>
        <taxon>Pseudomonadota</taxon>
        <taxon>Gammaproteobacteria</taxon>
        <taxon>Vibrionales</taxon>
        <taxon>Vibrionaceae</taxon>
        <taxon>Veronia</taxon>
    </lineage>
</organism>
<dbReference type="Proteomes" id="UP000094936">
    <property type="component" value="Unassembled WGS sequence"/>
</dbReference>
<dbReference type="Pfam" id="PF05724">
    <property type="entry name" value="TPMT"/>
    <property type="match status" value="1"/>
</dbReference>
<keyword evidence="7 9" id="KW-0808">Transferase</keyword>
<keyword evidence="5 9" id="KW-0963">Cytoplasm</keyword>
<dbReference type="PIRSF" id="PIRSF023956">
    <property type="entry name" value="Thiopurine_S-methyltransferase"/>
    <property type="match status" value="1"/>
</dbReference>
<dbReference type="GO" id="GO:0032259">
    <property type="term" value="P:methylation"/>
    <property type="evidence" value="ECO:0007669"/>
    <property type="project" value="UniProtKB-KW"/>
</dbReference>
<gene>
    <name evidence="9" type="primary">tpm</name>
    <name evidence="10" type="ORF">A8L45_16960</name>
</gene>
<evidence type="ECO:0000256" key="3">
    <source>
        <dbReference type="ARBA" id="ARBA00008145"/>
    </source>
</evidence>
<dbReference type="HAMAP" id="MF_00812">
    <property type="entry name" value="Thiopur_methtran"/>
    <property type="match status" value="1"/>
</dbReference>
<evidence type="ECO:0000256" key="9">
    <source>
        <dbReference type="HAMAP-Rule" id="MF_00812"/>
    </source>
</evidence>
<feature type="binding site" evidence="9">
    <location>
        <position position="45"/>
    </location>
    <ligand>
        <name>S-adenosyl-L-methionine</name>
        <dbReference type="ChEBI" id="CHEBI:59789"/>
    </ligand>
</feature>
<dbReference type="InterPro" id="IPR008854">
    <property type="entry name" value="TPMT"/>
</dbReference>
<sequence>MDAEFWHSRWAENRIGFNLNDTHPMLTNFWHTLSPKREERVFVPLCGKSVDLTWLSAQHEEVVGVELSEIATRAYFSEHLYTPMVTNLSAGQTLYKFDEVSIYCGDYFSAPVGEFSLIYDRAALIAMPETMRAAYVERLLSVLKSGGRILLITLNYPQDEMDGPPFSVSEDEVRQRFSGCDITLLNTDFDAQAPKNREISNFSEQAWLIIKR</sequence>
<dbReference type="Gene3D" id="3.40.50.150">
    <property type="entry name" value="Vaccinia Virus protein VP39"/>
    <property type="match status" value="1"/>
</dbReference>
<comment type="caution">
    <text evidence="10">The sequence shown here is derived from an EMBL/GenBank/DDBJ whole genome shotgun (WGS) entry which is preliminary data.</text>
</comment>
<dbReference type="PANTHER" id="PTHR10259:SF11">
    <property type="entry name" value="THIOPURINE S-METHYLTRANSFERASE"/>
    <property type="match status" value="1"/>
</dbReference>
<dbReference type="STRING" id="1080227.A8L45_16960"/>
<dbReference type="AlphaFoldDB" id="A0A1C3EE53"/>
<dbReference type="PROSITE" id="PS51585">
    <property type="entry name" value="SAM_MT_TPMT"/>
    <property type="match status" value="1"/>
</dbReference>
<dbReference type="InterPro" id="IPR029063">
    <property type="entry name" value="SAM-dependent_MTases_sf"/>
</dbReference>
<comment type="catalytic activity">
    <reaction evidence="1 9">
        <text>S-adenosyl-L-methionine + a thiopurine = S-adenosyl-L-homocysteine + a thiopurine S-methylether.</text>
        <dbReference type="EC" id="2.1.1.67"/>
    </reaction>
</comment>
<keyword evidence="11" id="KW-1185">Reference proteome</keyword>
<dbReference type="FunFam" id="3.40.50.150:FF:000101">
    <property type="entry name" value="Thiopurine S-methyltransferase"/>
    <property type="match status" value="1"/>
</dbReference>